<dbReference type="PIRSF" id="PIRSF002825">
    <property type="entry name" value="CfbpA"/>
    <property type="match status" value="1"/>
</dbReference>
<dbReference type="InterPro" id="IPR026045">
    <property type="entry name" value="Ferric-bd"/>
</dbReference>
<feature type="chain" id="PRO_5038883958" evidence="2">
    <location>
        <begin position="29"/>
        <end position="366"/>
    </location>
</feature>
<dbReference type="PROSITE" id="PS51318">
    <property type="entry name" value="TAT"/>
    <property type="match status" value="1"/>
</dbReference>
<sequence length="366" mass="40882">MKAHTTRRRLLGLATFATAGALVLSGCAGDVEPTASEKPSQGSTELKPSESLTIYTGRDKDEVAWVVSEFEKEHPEYAGKVTTVIAGAQENLDRMRAEAGNPQAGFLWGGTQQQFEQAADEGLLAAYEPKNGDAVDDKYKDAEDRWIAEMLLPEVIIYNSDLLDEKSAPQDWADLAEPEWKDKIVIRDVMPSGTMRTIYASMVYSAFEKDGKPDAGYDLLKKIDANTVSYAATPDDMYTQLDQGTGQVTVWNMQDALIQPLKNNRPWDYIMPESGAPVLVDGVAVIKNEKQQAAGQAFMDFLMEPKMQAKLAADYYQIPAMDIPEADQPDWMKDFELNEMKIDWAVFAENQDEWMTYWADNIKDKG</sequence>
<evidence type="ECO:0000256" key="2">
    <source>
        <dbReference type="SAM" id="SignalP"/>
    </source>
</evidence>
<proteinExistence type="predicted"/>
<evidence type="ECO:0000313" key="3">
    <source>
        <dbReference type="EMBL" id="QMU96679.1"/>
    </source>
</evidence>
<organism evidence="3 4">
    <name type="scientific">Microbacterium esteraromaticum</name>
    <dbReference type="NCBI Taxonomy" id="57043"/>
    <lineage>
        <taxon>Bacteria</taxon>
        <taxon>Bacillati</taxon>
        <taxon>Actinomycetota</taxon>
        <taxon>Actinomycetes</taxon>
        <taxon>Micrococcales</taxon>
        <taxon>Microbacteriaceae</taxon>
        <taxon>Microbacterium</taxon>
    </lineage>
</organism>
<dbReference type="PROSITE" id="PS51257">
    <property type="entry name" value="PROKAR_LIPOPROTEIN"/>
    <property type="match status" value="1"/>
</dbReference>
<keyword evidence="1 2" id="KW-0732">Signal</keyword>
<dbReference type="EMBL" id="CP043732">
    <property type="protein sequence ID" value="QMU96679.1"/>
    <property type="molecule type" value="Genomic_DNA"/>
</dbReference>
<evidence type="ECO:0000313" key="4">
    <source>
        <dbReference type="Proteomes" id="UP000515708"/>
    </source>
</evidence>
<accession>A0A7D7WCG9</accession>
<feature type="signal peptide" evidence="2">
    <location>
        <begin position="1"/>
        <end position="28"/>
    </location>
</feature>
<dbReference type="SUPFAM" id="SSF53850">
    <property type="entry name" value="Periplasmic binding protein-like II"/>
    <property type="match status" value="1"/>
</dbReference>
<dbReference type="Proteomes" id="UP000515708">
    <property type="component" value="Chromosome"/>
</dbReference>
<reference evidence="3 4" key="1">
    <citation type="journal article" date="2020" name="Front. Microbiol.">
        <title>Design of Bacterial Strain-Specific qPCR Assays Using NGS Data and Publicly Available Resources and Its Application to Track Biocontrol Strains.</title>
        <authorList>
            <person name="Hernandez I."/>
            <person name="Sant C."/>
            <person name="Martinez R."/>
            <person name="Fernandez C."/>
        </authorList>
    </citation>
    <scope>NUCLEOTIDE SEQUENCE [LARGE SCALE GENOMIC DNA]</scope>
    <source>
        <strain evidence="3 4">B24</strain>
    </source>
</reference>
<dbReference type="RefSeq" id="WP_182255363.1">
    <property type="nucleotide sequence ID" value="NZ_CP043732.1"/>
</dbReference>
<dbReference type="AlphaFoldDB" id="A0A7D7WCG9"/>
<dbReference type="PANTHER" id="PTHR30006">
    <property type="entry name" value="THIAMINE-BINDING PERIPLASMIC PROTEIN-RELATED"/>
    <property type="match status" value="1"/>
</dbReference>
<gene>
    <name evidence="3" type="ORF">FVO59_05210</name>
</gene>
<dbReference type="Gene3D" id="3.40.190.10">
    <property type="entry name" value="Periplasmic binding protein-like II"/>
    <property type="match status" value="2"/>
</dbReference>
<dbReference type="InterPro" id="IPR006311">
    <property type="entry name" value="TAT_signal"/>
</dbReference>
<protein>
    <submittedName>
        <fullName evidence="3">Extracellular solute-binding protein</fullName>
    </submittedName>
</protein>
<dbReference type="Pfam" id="PF13343">
    <property type="entry name" value="SBP_bac_6"/>
    <property type="match status" value="1"/>
</dbReference>
<evidence type="ECO:0000256" key="1">
    <source>
        <dbReference type="ARBA" id="ARBA00022729"/>
    </source>
</evidence>
<name>A0A7D7WCG9_9MICO</name>